<gene>
    <name evidence="3" type="primary">LOC109710418</name>
</gene>
<evidence type="ECO:0000256" key="1">
    <source>
        <dbReference type="SAM" id="SignalP"/>
    </source>
</evidence>
<dbReference type="SUPFAM" id="SSF56672">
    <property type="entry name" value="DNA/RNA polymerases"/>
    <property type="match status" value="1"/>
</dbReference>
<dbReference type="AlphaFoldDB" id="A0A6P5EYH7"/>
<dbReference type="PANTHER" id="PTHR11439:SF524">
    <property type="entry name" value="RNA-DIRECTED DNA POLYMERASE, PROTEIN KINASE RLK-PELLE-DLSV FAMILY"/>
    <property type="match status" value="1"/>
</dbReference>
<proteinExistence type="predicted"/>
<dbReference type="Proteomes" id="UP000515123">
    <property type="component" value="Linkage group 1"/>
</dbReference>
<sequence length="231" mass="26361">MRINYFSAMAFLILVDALQYLTFTRPNISYAVNIVAQYLQTPREPHMQAVKRILRYIRGTLSYGLPLSRCVNPSLVAFADADWAGCPDTHCSTSGYCVFLGPNLISWSAKKQPTIFRSSSEAEYRAVAYTLAETVWLQRLLRDLGVFLWHSISIYCDNLNTTYLAANPILHARTKHIELDHQFLREKVQSGDLDLVHISSDKQLADIFIKPLSPSRFLVLRLNLRIRPLNA</sequence>
<protein>
    <submittedName>
        <fullName evidence="3">Uncharacterized protein LOC109710418</fullName>
    </submittedName>
</protein>
<evidence type="ECO:0000313" key="2">
    <source>
        <dbReference type="Proteomes" id="UP000515123"/>
    </source>
</evidence>
<evidence type="ECO:0000313" key="3">
    <source>
        <dbReference type="RefSeq" id="XP_020088552.1"/>
    </source>
</evidence>
<feature type="signal peptide" evidence="1">
    <location>
        <begin position="1"/>
        <end position="17"/>
    </location>
</feature>
<dbReference type="RefSeq" id="XP_020088552.1">
    <property type="nucleotide sequence ID" value="XM_020232963.1"/>
</dbReference>
<dbReference type="InterPro" id="IPR043502">
    <property type="entry name" value="DNA/RNA_pol_sf"/>
</dbReference>
<reference evidence="3" key="2">
    <citation type="submission" date="2025-08" db="UniProtKB">
        <authorList>
            <consortium name="RefSeq"/>
        </authorList>
    </citation>
    <scope>IDENTIFICATION</scope>
    <source>
        <tissue evidence="3">Leaf</tissue>
    </source>
</reference>
<name>A0A6P5EYH7_ANACO</name>
<keyword evidence="1" id="KW-0732">Signal</keyword>
<organism evidence="2 3">
    <name type="scientific">Ananas comosus</name>
    <name type="common">Pineapple</name>
    <name type="synonym">Ananas ananas</name>
    <dbReference type="NCBI Taxonomy" id="4615"/>
    <lineage>
        <taxon>Eukaryota</taxon>
        <taxon>Viridiplantae</taxon>
        <taxon>Streptophyta</taxon>
        <taxon>Embryophyta</taxon>
        <taxon>Tracheophyta</taxon>
        <taxon>Spermatophyta</taxon>
        <taxon>Magnoliopsida</taxon>
        <taxon>Liliopsida</taxon>
        <taxon>Poales</taxon>
        <taxon>Bromeliaceae</taxon>
        <taxon>Bromelioideae</taxon>
        <taxon>Ananas</taxon>
    </lineage>
</organism>
<dbReference type="GeneID" id="109710418"/>
<keyword evidence="2" id="KW-1185">Reference proteome</keyword>
<dbReference type="PANTHER" id="PTHR11439">
    <property type="entry name" value="GAG-POL-RELATED RETROTRANSPOSON"/>
    <property type="match status" value="1"/>
</dbReference>
<reference evidence="2" key="1">
    <citation type="journal article" date="2015" name="Nat. Genet.">
        <title>The pineapple genome and the evolution of CAM photosynthesis.</title>
        <authorList>
            <person name="Ming R."/>
            <person name="VanBuren R."/>
            <person name="Wai C.M."/>
            <person name="Tang H."/>
            <person name="Schatz M.C."/>
            <person name="Bowers J.E."/>
            <person name="Lyons E."/>
            <person name="Wang M.L."/>
            <person name="Chen J."/>
            <person name="Biggers E."/>
            <person name="Zhang J."/>
            <person name="Huang L."/>
            <person name="Zhang L."/>
            <person name="Miao W."/>
            <person name="Zhang J."/>
            <person name="Ye Z."/>
            <person name="Miao C."/>
            <person name="Lin Z."/>
            <person name="Wang H."/>
            <person name="Zhou H."/>
            <person name="Yim W.C."/>
            <person name="Priest H.D."/>
            <person name="Zheng C."/>
            <person name="Woodhouse M."/>
            <person name="Edger P.P."/>
            <person name="Guyot R."/>
            <person name="Guo H.B."/>
            <person name="Guo H."/>
            <person name="Zheng G."/>
            <person name="Singh R."/>
            <person name="Sharma A."/>
            <person name="Min X."/>
            <person name="Zheng Y."/>
            <person name="Lee H."/>
            <person name="Gurtowski J."/>
            <person name="Sedlazeck F.J."/>
            <person name="Harkess A."/>
            <person name="McKain M.R."/>
            <person name="Liao Z."/>
            <person name="Fang J."/>
            <person name="Liu J."/>
            <person name="Zhang X."/>
            <person name="Zhang Q."/>
            <person name="Hu W."/>
            <person name="Qin Y."/>
            <person name="Wang K."/>
            <person name="Chen L.Y."/>
            <person name="Shirley N."/>
            <person name="Lin Y.R."/>
            <person name="Liu L.Y."/>
            <person name="Hernandez A.G."/>
            <person name="Wright C.L."/>
            <person name="Bulone V."/>
            <person name="Tuskan G.A."/>
            <person name="Heath K."/>
            <person name="Zee F."/>
            <person name="Moore P.H."/>
            <person name="Sunkar R."/>
            <person name="Leebens-Mack J.H."/>
            <person name="Mockler T."/>
            <person name="Bennetzen J.L."/>
            <person name="Freeling M."/>
            <person name="Sankoff D."/>
            <person name="Paterson A.H."/>
            <person name="Zhu X."/>
            <person name="Yang X."/>
            <person name="Smith J.A."/>
            <person name="Cushman J.C."/>
            <person name="Paull R.E."/>
            <person name="Yu Q."/>
        </authorList>
    </citation>
    <scope>NUCLEOTIDE SEQUENCE [LARGE SCALE GENOMIC DNA]</scope>
    <source>
        <strain evidence="2">cv. F153</strain>
    </source>
</reference>
<dbReference type="OrthoDB" id="780992at2759"/>
<feature type="chain" id="PRO_5028476638" evidence="1">
    <location>
        <begin position="18"/>
        <end position="231"/>
    </location>
</feature>
<dbReference type="CDD" id="cd09272">
    <property type="entry name" value="RNase_HI_RT_Ty1"/>
    <property type="match status" value="1"/>
</dbReference>
<accession>A0A6P5EYH7</accession>